<protein>
    <submittedName>
        <fullName evidence="2">Uncharacterized protein</fullName>
    </submittedName>
</protein>
<dbReference type="EMBL" id="CAXITT010000113">
    <property type="protein sequence ID" value="CAL1532308.1"/>
    <property type="molecule type" value="Genomic_DNA"/>
</dbReference>
<evidence type="ECO:0000313" key="2">
    <source>
        <dbReference type="EMBL" id="CAL1532308.1"/>
    </source>
</evidence>
<comment type="caution">
    <text evidence="2">The sequence shown here is derived from an EMBL/GenBank/DDBJ whole genome shotgun (WGS) entry which is preliminary data.</text>
</comment>
<evidence type="ECO:0000313" key="3">
    <source>
        <dbReference type="Proteomes" id="UP001497497"/>
    </source>
</evidence>
<evidence type="ECO:0000256" key="1">
    <source>
        <dbReference type="SAM" id="MobiDB-lite"/>
    </source>
</evidence>
<dbReference type="AlphaFoldDB" id="A0AAV2HG01"/>
<name>A0AAV2HG01_LYMST</name>
<accession>A0AAV2HG01</accession>
<feature type="compositionally biased region" description="Acidic residues" evidence="1">
    <location>
        <begin position="102"/>
        <end position="112"/>
    </location>
</feature>
<reference evidence="2 3" key="1">
    <citation type="submission" date="2024-04" db="EMBL/GenBank/DDBJ databases">
        <authorList>
            <consortium name="Genoscope - CEA"/>
            <person name="William W."/>
        </authorList>
    </citation>
    <scope>NUCLEOTIDE SEQUENCE [LARGE SCALE GENOMIC DNA]</scope>
</reference>
<gene>
    <name evidence="2" type="ORF">GSLYS_00006387001</name>
</gene>
<keyword evidence="3" id="KW-1185">Reference proteome</keyword>
<feature type="compositionally biased region" description="Basic and acidic residues" evidence="1">
    <location>
        <begin position="133"/>
        <end position="152"/>
    </location>
</feature>
<proteinExistence type="predicted"/>
<sequence length="181" mass="21072">MLNMATEDTINAIEQRLQDIETEDDLIAKHKKERRDMQAQIQKMKNAVPKGDKKKKKESTDQIAKLEAELDARQEEENDHFSRRTLKKEKEPNIVKEKITEDLENADSDDTQEPGVQNQGKKSKAQKRREKKQAKDKEREVRIKEQESENKLGPRQQEMAKIKAILKQRGLALFEVRPGSI</sequence>
<dbReference type="Proteomes" id="UP001497497">
    <property type="component" value="Unassembled WGS sequence"/>
</dbReference>
<feature type="region of interest" description="Disordered" evidence="1">
    <location>
        <begin position="29"/>
        <end position="157"/>
    </location>
</feature>
<feature type="compositionally biased region" description="Basic residues" evidence="1">
    <location>
        <begin position="121"/>
        <end position="132"/>
    </location>
</feature>
<organism evidence="2 3">
    <name type="scientific">Lymnaea stagnalis</name>
    <name type="common">Great pond snail</name>
    <name type="synonym">Helix stagnalis</name>
    <dbReference type="NCBI Taxonomy" id="6523"/>
    <lineage>
        <taxon>Eukaryota</taxon>
        <taxon>Metazoa</taxon>
        <taxon>Spiralia</taxon>
        <taxon>Lophotrochozoa</taxon>
        <taxon>Mollusca</taxon>
        <taxon>Gastropoda</taxon>
        <taxon>Heterobranchia</taxon>
        <taxon>Euthyneura</taxon>
        <taxon>Panpulmonata</taxon>
        <taxon>Hygrophila</taxon>
        <taxon>Lymnaeoidea</taxon>
        <taxon>Lymnaeidae</taxon>
        <taxon>Lymnaea</taxon>
    </lineage>
</organism>
<feature type="compositionally biased region" description="Basic and acidic residues" evidence="1">
    <location>
        <begin position="58"/>
        <end position="101"/>
    </location>
</feature>